<organism evidence="1 2">
    <name type="scientific">Microbaculum marinisediminis</name>
    <dbReference type="NCBI Taxonomy" id="2931392"/>
    <lineage>
        <taxon>Bacteria</taxon>
        <taxon>Pseudomonadati</taxon>
        <taxon>Pseudomonadota</taxon>
        <taxon>Alphaproteobacteria</taxon>
        <taxon>Hyphomicrobiales</taxon>
        <taxon>Tepidamorphaceae</taxon>
        <taxon>Microbaculum</taxon>
    </lineage>
</organism>
<keyword evidence="2" id="KW-1185">Reference proteome</keyword>
<dbReference type="EMBL" id="JALIDZ010000005">
    <property type="protein sequence ID" value="MCT8972819.1"/>
    <property type="molecule type" value="Genomic_DNA"/>
</dbReference>
<dbReference type="AlphaFoldDB" id="A0AAW5QZ19"/>
<name>A0AAW5QZ19_9HYPH</name>
<proteinExistence type="predicted"/>
<evidence type="ECO:0008006" key="3">
    <source>
        <dbReference type="Google" id="ProtNLM"/>
    </source>
</evidence>
<sequence>MTFSNSSPASNSSPTPVSDPAAARDFCVDLAQTVDSLIAVLNEETSLIRAARLTAAAEVSARKSVVAERYMKAHGVLSSAGAELNQLVPDEVGHLRERHQALESAISLNLAVLATARTVSETLIRDVAGLAAARQGGQTQTYGANARQTETAPRAAPLSYNVAL</sequence>
<dbReference type="Proteomes" id="UP001320898">
    <property type="component" value="Unassembled WGS sequence"/>
</dbReference>
<accession>A0AAW5QZ19</accession>
<evidence type="ECO:0000313" key="2">
    <source>
        <dbReference type="Proteomes" id="UP001320898"/>
    </source>
</evidence>
<gene>
    <name evidence="1" type="ORF">MUB46_13210</name>
</gene>
<protein>
    <recommendedName>
        <fullName evidence="3">Flagellar protein FlgN</fullName>
    </recommendedName>
</protein>
<dbReference type="RefSeq" id="WP_261616393.1">
    <property type="nucleotide sequence ID" value="NZ_JALIDZ010000005.1"/>
</dbReference>
<comment type="caution">
    <text evidence="1">The sequence shown here is derived from an EMBL/GenBank/DDBJ whole genome shotgun (WGS) entry which is preliminary data.</text>
</comment>
<evidence type="ECO:0000313" key="1">
    <source>
        <dbReference type="EMBL" id="MCT8972819.1"/>
    </source>
</evidence>
<reference evidence="1 2" key="1">
    <citation type="submission" date="2022-04" db="EMBL/GenBank/DDBJ databases">
        <authorList>
            <person name="Ye Y.-Q."/>
            <person name="Du Z.-J."/>
        </authorList>
    </citation>
    <scope>NUCLEOTIDE SEQUENCE [LARGE SCALE GENOMIC DNA]</scope>
    <source>
        <strain evidence="1 2">A6E488</strain>
    </source>
</reference>